<evidence type="ECO:0000313" key="3">
    <source>
        <dbReference type="Proteomes" id="UP000824106"/>
    </source>
</evidence>
<protein>
    <submittedName>
        <fullName evidence="2">DUF969 domain-containing protein</fullName>
    </submittedName>
</protein>
<dbReference type="InterPro" id="IPR010374">
    <property type="entry name" value="DUF969"/>
</dbReference>
<keyword evidence="1" id="KW-1133">Transmembrane helix</keyword>
<reference evidence="2" key="2">
    <citation type="submission" date="2021-04" db="EMBL/GenBank/DDBJ databases">
        <authorList>
            <person name="Gilroy R."/>
        </authorList>
    </citation>
    <scope>NUCLEOTIDE SEQUENCE</scope>
    <source>
        <strain evidence="2">CHK169-4300</strain>
    </source>
</reference>
<accession>A0A9D2FZD8</accession>
<name>A0A9D2FZD8_9LACT</name>
<evidence type="ECO:0000256" key="1">
    <source>
        <dbReference type="SAM" id="Phobius"/>
    </source>
</evidence>
<dbReference type="Pfam" id="PF06149">
    <property type="entry name" value="DUF969"/>
    <property type="match status" value="1"/>
</dbReference>
<evidence type="ECO:0000313" key="2">
    <source>
        <dbReference type="EMBL" id="HIZ70318.1"/>
    </source>
</evidence>
<keyword evidence="1" id="KW-0472">Membrane</keyword>
<keyword evidence="1" id="KW-0812">Transmembrane</keyword>
<dbReference type="Proteomes" id="UP000824106">
    <property type="component" value="Unassembled WGS sequence"/>
</dbReference>
<feature type="transmembrane region" description="Helical" evidence="1">
    <location>
        <begin position="6"/>
        <end position="36"/>
    </location>
</feature>
<feature type="transmembrane region" description="Helical" evidence="1">
    <location>
        <begin position="191"/>
        <end position="213"/>
    </location>
</feature>
<feature type="transmembrane region" description="Helical" evidence="1">
    <location>
        <begin position="57"/>
        <end position="76"/>
    </location>
</feature>
<dbReference type="AlphaFoldDB" id="A0A9D2FZD8"/>
<feature type="transmembrane region" description="Helical" evidence="1">
    <location>
        <begin position="160"/>
        <end position="179"/>
    </location>
</feature>
<reference evidence="2" key="1">
    <citation type="journal article" date="2021" name="PeerJ">
        <title>Extensive microbial diversity within the chicken gut microbiome revealed by metagenomics and culture.</title>
        <authorList>
            <person name="Gilroy R."/>
            <person name="Ravi A."/>
            <person name="Getino M."/>
            <person name="Pursley I."/>
            <person name="Horton D.L."/>
            <person name="Alikhan N.F."/>
            <person name="Baker D."/>
            <person name="Gharbi K."/>
            <person name="Hall N."/>
            <person name="Watson M."/>
            <person name="Adriaenssens E.M."/>
            <person name="Foster-Nyarko E."/>
            <person name="Jarju S."/>
            <person name="Secka A."/>
            <person name="Antonio M."/>
            <person name="Oren A."/>
            <person name="Chaudhuri R.R."/>
            <person name="La Ragione R."/>
            <person name="Hildebrand F."/>
            <person name="Pallen M.J."/>
        </authorList>
    </citation>
    <scope>NUCLEOTIDE SEQUENCE</scope>
    <source>
        <strain evidence="2">CHK169-4300</strain>
    </source>
</reference>
<gene>
    <name evidence="2" type="ORF">H9808_00850</name>
</gene>
<proteinExistence type="predicted"/>
<sequence>MDYLPLIGIVIIVIGFILKIDTIAVVIIAGLITGLVSGLSLTEVLALLGQGFTENRLVTLFVLTLTMIGLSERYGLKEQAVYLINKIKGLTVGRFLSLYLLIREAAGLFSLRLGGHPQFVRPLIEPMAQASAVANFDDTDEETKERIKAQASVMENMGNFYAQNTFVGSSGTLLIAGTLKSLGYDAPAAKIAVASLVIAVISLLMGIVYNIWFDRQLNKKYKKAGDDQ</sequence>
<organism evidence="2 3">
    <name type="scientific">Candidatus Atopostipes pullistercoris</name>
    <dbReference type="NCBI Taxonomy" id="2838467"/>
    <lineage>
        <taxon>Bacteria</taxon>
        <taxon>Bacillati</taxon>
        <taxon>Bacillota</taxon>
        <taxon>Bacilli</taxon>
        <taxon>Lactobacillales</taxon>
        <taxon>Carnobacteriaceae</taxon>
        <taxon>Atopostipes</taxon>
    </lineage>
</organism>
<dbReference type="EMBL" id="DXAZ01000010">
    <property type="protein sequence ID" value="HIZ70318.1"/>
    <property type="molecule type" value="Genomic_DNA"/>
</dbReference>
<comment type="caution">
    <text evidence="2">The sequence shown here is derived from an EMBL/GenBank/DDBJ whole genome shotgun (WGS) entry which is preliminary data.</text>
</comment>